<dbReference type="InterPro" id="IPR002347">
    <property type="entry name" value="SDR_fam"/>
</dbReference>
<comment type="similarity">
    <text evidence="1">Belongs to the short-chain dehydrogenases/reductases (SDR) family.</text>
</comment>
<dbReference type="InterPro" id="IPR020904">
    <property type="entry name" value="Sc_DH/Rdtase_CS"/>
</dbReference>
<name>A0A420GES5_9BURK</name>
<organism evidence="2 3">
    <name type="scientific">Paraburkholderia fungorum</name>
    <dbReference type="NCBI Taxonomy" id="134537"/>
    <lineage>
        <taxon>Bacteria</taxon>
        <taxon>Pseudomonadati</taxon>
        <taxon>Pseudomonadota</taxon>
        <taxon>Betaproteobacteria</taxon>
        <taxon>Burkholderiales</taxon>
        <taxon>Burkholderiaceae</taxon>
        <taxon>Paraburkholderia</taxon>
    </lineage>
</organism>
<gene>
    <name evidence="2" type="ORF">BCY88_06055</name>
</gene>
<dbReference type="PANTHER" id="PTHR42760">
    <property type="entry name" value="SHORT-CHAIN DEHYDROGENASES/REDUCTASES FAMILY MEMBER"/>
    <property type="match status" value="1"/>
</dbReference>
<sequence length="248" mass="25696">MSTDMSMFSLDGLTAVVAGASRGIGFGLANGLAKAGASVIGFGRSTVSEGASFDYRQCDLNDGEAVTGLIRDIETQSGGIDVYVHVAGITLPSDSDVQPVEIFSKTLETNLTSAYRTCSLIGQSMARRRRGSIITVASIGALMGFPGNPGYVAAKGGLRMMSKALALDLGPSNVRVNCIVPGYIQTDMTAGSFNDPAKNQDRASRTMLGRWGQVEDMVGVAIFLASGASAYATGADFIIDGGWTAKGL</sequence>
<dbReference type="SUPFAM" id="SSF51735">
    <property type="entry name" value="NAD(P)-binding Rossmann-fold domains"/>
    <property type="match status" value="1"/>
</dbReference>
<dbReference type="Pfam" id="PF13561">
    <property type="entry name" value="adh_short_C2"/>
    <property type="match status" value="1"/>
</dbReference>
<evidence type="ECO:0000313" key="3">
    <source>
        <dbReference type="Proteomes" id="UP000283709"/>
    </source>
</evidence>
<dbReference type="OrthoDB" id="9806974at2"/>
<protein>
    <submittedName>
        <fullName evidence="2">2-deoxy-D-gluconate 3-dehydrogenase</fullName>
    </submittedName>
</protein>
<accession>A0A420GES5</accession>
<dbReference type="EMBL" id="MCAS01000023">
    <property type="protein sequence ID" value="RKF43676.1"/>
    <property type="molecule type" value="Genomic_DNA"/>
</dbReference>
<proteinExistence type="inferred from homology"/>
<evidence type="ECO:0000256" key="1">
    <source>
        <dbReference type="ARBA" id="ARBA00006484"/>
    </source>
</evidence>
<dbReference type="PANTHER" id="PTHR42760:SF135">
    <property type="entry name" value="BLL7886 PROTEIN"/>
    <property type="match status" value="1"/>
</dbReference>
<dbReference type="Proteomes" id="UP000283709">
    <property type="component" value="Unassembled WGS sequence"/>
</dbReference>
<dbReference type="PRINTS" id="PR00080">
    <property type="entry name" value="SDRFAMILY"/>
</dbReference>
<comment type="caution">
    <text evidence="2">The sequence shown here is derived from an EMBL/GenBank/DDBJ whole genome shotgun (WGS) entry which is preliminary data.</text>
</comment>
<reference evidence="2 3" key="1">
    <citation type="submission" date="2016-07" db="EMBL/GenBank/DDBJ databases">
        <title>Genome analysis of Burkholderia fungorum ES3-20.</title>
        <authorList>
            <person name="Xu D."/>
            <person name="Yao R."/>
            <person name="Zheng S."/>
        </authorList>
    </citation>
    <scope>NUCLEOTIDE SEQUENCE [LARGE SCALE GENOMIC DNA]</scope>
    <source>
        <strain evidence="2 3">ES3-20</strain>
    </source>
</reference>
<dbReference type="GO" id="GO:0030497">
    <property type="term" value="P:fatty acid elongation"/>
    <property type="evidence" value="ECO:0007669"/>
    <property type="project" value="TreeGrafter"/>
</dbReference>
<dbReference type="AlphaFoldDB" id="A0A420GES5"/>
<dbReference type="InterPro" id="IPR036291">
    <property type="entry name" value="NAD(P)-bd_dom_sf"/>
</dbReference>
<dbReference type="GO" id="GO:0016616">
    <property type="term" value="F:oxidoreductase activity, acting on the CH-OH group of donors, NAD or NADP as acceptor"/>
    <property type="evidence" value="ECO:0007669"/>
    <property type="project" value="TreeGrafter"/>
</dbReference>
<dbReference type="Gene3D" id="3.40.50.720">
    <property type="entry name" value="NAD(P)-binding Rossmann-like Domain"/>
    <property type="match status" value="1"/>
</dbReference>
<dbReference type="FunFam" id="3.40.50.720:FF:000084">
    <property type="entry name" value="Short-chain dehydrogenase reductase"/>
    <property type="match status" value="1"/>
</dbReference>
<evidence type="ECO:0000313" key="2">
    <source>
        <dbReference type="EMBL" id="RKF43676.1"/>
    </source>
</evidence>
<dbReference type="PROSITE" id="PS00061">
    <property type="entry name" value="ADH_SHORT"/>
    <property type="match status" value="1"/>
</dbReference>
<dbReference type="PRINTS" id="PR00081">
    <property type="entry name" value="GDHRDH"/>
</dbReference>